<dbReference type="SUPFAM" id="SSF103378">
    <property type="entry name" value="2-methylcitrate dehydratase PrpD"/>
    <property type="match status" value="2"/>
</dbReference>
<dbReference type="EMBL" id="CAXAMM010000792">
    <property type="protein sequence ID" value="CAK8988988.1"/>
    <property type="molecule type" value="Genomic_DNA"/>
</dbReference>
<accession>A0ABP0HGU3</accession>
<dbReference type="Pfam" id="PF03972">
    <property type="entry name" value="MmgE_PrpD_N"/>
    <property type="match status" value="2"/>
</dbReference>
<dbReference type="Proteomes" id="UP001642464">
    <property type="component" value="Unassembled WGS sequence"/>
</dbReference>
<sequence>MLAIDNGPIEKKIASYIAGAAEADVPADVLTRARCHLLDTLAAVLSGRFLPAGEFGYRFAEAAGSPGEATLLGSNRTASLEYAAFANAMAAHADETDDSHIAGRFHPGCAIVPAALAVAEREGSSAGAILKAIALGYDIGARATLALGFTSPKTTVFSTHSFGALFGASAAAGTLIGLDPRQAEALLSFTVQQASGLSYWNRDPDHVEKSFDFGAKAARNGVFAALLAKAGMTAPDRPLTGTNSYLAAYAENPDADALADELGDRFEILSASIKKWSVGSPVQSVLDAIEVLFAGAPVDPATIDAIEVRLPSNRIHVVDDRHMPAICCQHLVALALLDGRVSFRSSHDEARMGDEAVLALRRKISLVADDDLTHARPERQSIVTVRLTGGETRRHHTKVVRGTPDDPMSPSDVAAKAADILAPLQADQGQRLISTCLEQDFKISDLASACQADMNVQTATGVTRQIAGFVTATDFENLPAEAVEIAKRCVVDGTAVMIAGSSEPCAEIARAYVVQVQGAPEARTVGKGSLKAPPQLAALANGVAGHALDWDDTALSLKKDRSVLIHPTMPPLCACYALSDDLKPTGQEFLTAFILGFEVEVKIAEAINPEHFAGGRGFHTSGTIGIFGSTVAAAKLMRLSEAQTLNALAIAATMSAGLGVNHGTMSKPLNMGRAAESGITAARLASLGFDGPTYSLEGGRGFFEAFGGGFLAERLSGRFGAPFAILTPGTSIKPYPSGVVGHPGMDAMKKLVIDNDIDAAMVESIQVKTGPNVIAPGPLRILHATNALEAKFCVAFQMAAMVLRRKAGLDEFSDTFVQSEECQALQRKVRAEIDPDIAALGKDKVVFEVELTTTEGKHFQQRSEEHYRGGPKNPLTWDELGEKFEDCAKALIGEADRDRFLQSVRQLGDLSDASVLLDPLTS</sequence>
<evidence type="ECO:0000259" key="3">
    <source>
        <dbReference type="Pfam" id="PF19305"/>
    </source>
</evidence>
<gene>
    <name evidence="4" type="ORF">SCF082_LOCUS1624</name>
</gene>
<dbReference type="InterPro" id="IPR036148">
    <property type="entry name" value="MmgE/PrpD_sf"/>
</dbReference>
<comment type="caution">
    <text evidence="4">The sequence shown here is derived from an EMBL/GenBank/DDBJ whole genome shotgun (WGS) entry which is preliminary data.</text>
</comment>
<dbReference type="InterPro" id="IPR005656">
    <property type="entry name" value="MmgE_PrpD"/>
</dbReference>
<dbReference type="Pfam" id="PF19305">
    <property type="entry name" value="MmgE_PrpD_C"/>
    <property type="match status" value="2"/>
</dbReference>
<feature type="domain" description="MmgE/PrpD N-terminal" evidence="2">
    <location>
        <begin position="464"/>
        <end position="710"/>
    </location>
</feature>
<dbReference type="InterPro" id="IPR045337">
    <property type="entry name" value="MmgE_PrpD_C"/>
</dbReference>
<dbReference type="PANTHER" id="PTHR16943">
    <property type="entry name" value="2-METHYLCITRATE DEHYDRATASE-RELATED"/>
    <property type="match status" value="1"/>
</dbReference>
<feature type="domain" description="MmgE/PrpD N-terminal" evidence="2">
    <location>
        <begin position="12"/>
        <end position="255"/>
    </location>
</feature>
<comment type="similarity">
    <text evidence="1">Belongs to the PrpD family.</text>
</comment>
<dbReference type="InterPro" id="IPR042183">
    <property type="entry name" value="MmgE/PrpD_sf_1"/>
</dbReference>
<dbReference type="Gene3D" id="1.10.4100.10">
    <property type="entry name" value="2-methylcitrate dehydratase PrpD"/>
    <property type="match status" value="2"/>
</dbReference>
<name>A0ABP0HGU3_9DINO</name>
<dbReference type="InterPro" id="IPR042188">
    <property type="entry name" value="MmgE/PrpD_sf_2"/>
</dbReference>
<evidence type="ECO:0000313" key="4">
    <source>
        <dbReference type="EMBL" id="CAK8988988.1"/>
    </source>
</evidence>
<feature type="domain" description="MmgE/PrpD C-terminal" evidence="3">
    <location>
        <begin position="735"/>
        <end position="906"/>
    </location>
</feature>
<evidence type="ECO:0000256" key="1">
    <source>
        <dbReference type="ARBA" id="ARBA00006174"/>
    </source>
</evidence>
<evidence type="ECO:0000313" key="5">
    <source>
        <dbReference type="Proteomes" id="UP001642464"/>
    </source>
</evidence>
<reference evidence="4 5" key="1">
    <citation type="submission" date="2024-02" db="EMBL/GenBank/DDBJ databases">
        <authorList>
            <person name="Chen Y."/>
            <person name="Shah S."/>
            <person name="Dougan E. K."/>
            <person name="Thang M."/>
            <person name="Chan C."/>
        </authorList>
    </citation>
    <scope>NUCLEOTIDE SEQUENCE [LARGE SCALE GENOMIC DNA]</scope>
</reference>
<protein>
    <submittedName>
        <fullName evidence="4">Uncharacterized protein YxeQ</fullName>
    </submittedName>
</protein>
<dbReference type="Gene3D" id="3.30.1330.120">
    <property type="entry name" value="2-methylcitrate dehydratase PrpD"/>
    <property type="match status" value="2"/>
</dbReference>
<feature type="domain" description="MmgE/PrpD C-terminal" evidence="3">
    <location>
        <begin position="281"/>
        <end position="438"/>
    </location>
</feature>
<keyword evidence="5" id="KW-1185">Reference proteome</keyword>
<evidence type="ECO:0000259" key="2">
    <source>
        <dbReference type="Pfam" id="PF03972"/>
    </source>
</evidence>
<proteinExistence type="inferred from homology"/>
<organism evidence="4 5">
    <name type="scientific">Durusdinium trenchii</name>
    <dbReference type="NCBI Taxonomy" id="1381693"/>
    <lineage>
        <taxon>Eukaryota</taxon>
        <taxon>Sar</taxon>
        <taxon>Alveolata</taxon>
        <taxon>Dinophyceae</taxon>
        <taxon>Suessiales</taxon>
        <taxon>Symbiodiniaceae</taxon>
        <taxon>Durusdinium</taxon>
    </lineage>
</organism>
<dbReference type="InterPro" id="IPR045336">
    <property type="entry name" value="MmgE_PrpD_N"/>
</dbReference>
<dbReference type="PANTHER" id="PTHR16943:SF8">
    <property type="entry name" value="2-METHYLCITRATE DEHYDRATASE"/>
    <property type="match status" value="1"/>
</dbReference>